<accession>A0ABD1HT29</accession>
<dbReference type="Proteomes" id="UP001567538">
    <property type="component" value="Unassembled WGS sequence"/>
</dbReference>
<reference evidence="1 2" key="1">
    <citation type="submission" date="2024-06" db="EMBL/GenBank/DDBJ databases">
        <title>A chromosome level genome sequence of Diviner's sage (Salvia divinorum).</title>
        <authorList>
            <person name="Ford S.A."/>
            <person name="Ro D.-K."/>
            <person name="Ness R.W."/>
            <person name="Phillips M.A."/>
        </authorList>
    </citation>
    <scope>NUCLEOTIDE SEQUENCE [LARGE SCALE GENOMIC DNA]</scope>
    <source>
        <strain evidence="1">SAF-2024a</strain>
        <tissue evidence="1">Leaf</tissue>
    </source>
</reference>
<comment type="caution">
    <text evidence="1">The sequence shown here is derived from an EMBL/GenBank/DDBJ whole genome shotgun (WGS) entry which is preliminary data.</text>
</comment>
<proteinExistence type="predicted"/>
<keyword evidence="2" id="KW-1185">Reference proteome</keyword>
<dbReference type="EMBL" id="JBEAFC010000004">
    <property type="protein sequence ID" value="KAL1558398.1"/>
    <property type="molecule type" value="Genomic_DNA"/>
</dbReference>
<name>A0ABD1HT29_SALDI</name>
<evidence type="ECO:0000313" key="2">
    <source>
        <dbReference type="Proteomes" id="UP001567538"/>
    </source>
</evidence>
<organism evidence="1 2">
    <name type="scientific">Salvia divinorum</name>
    <name type="common">Maria pastora</name>
    <name type="synonym">Diviner's sage</name>
    <dbReference type="NCBI Taxonomy" id="28513"/>
    <lineage>
        <taxon>Eukaryota</taxon>
        <taxon>Viridiplantae</taxon>
        <taxon>Streptophyta</taxon>
        <taxon>Embryophyta</taxon>
        <taxon>Tracheophyta</taxon>
        <taxon>Spermatophyta</taxon>
        <taxon>Magnoliopsida</taxon>
        <taxon>eudicotyledons</taxon>
        <taxon>Gunneridae</taxon>
        <taxon>Pentapetalae</taxon>
        <taxon>asterids</taxon>
        <taxon>lamiids</taxon>
        <taxon>Lamiales</taxon>
        <taxon>Lamiaceae</taxon>
        <taxon>Nepetoideae</taxon>
        <taxon>Mentheae</taxon>
        <taxon>Salviinae</taxon>
        <taxon>Salvia</taxon>
        <taxon>Salvia subgen. Calosphace</taxon>
    </lineage>
</organism>
<evidence type="ECO:0000313" key="1">
    <source>
        <dbReference type="EMBL" id="KAL1558398.1"/>
    </source>
</evidence>
<gene>
    <name evidence="1" type="ORF">AAHA92_08873</name>
</gene>
<sequence length="70" mass="8146">MNAPPKLQSCLSERKVEEEVKNGIWMGESPATRADATISESISANFQRRNRVYKEEQRQLRAAVGRRQRW</sequence>
<protein>
    <submittedName>
        <fullName evidence="1">Uncharacterized protein</fullName>
    </submittedName>
</protein>
<dbReference type="AlphaFoldDB" id="A0ABD1HT29"/>